<keyword evidence="5" id="KW-1185">Reference proteome</keyword>
<name>A0ABN2QHN3_9ACTN</name>
<dbReference type="Gene3D" id="3.30.750.24">
    <property type="entry name" value="STAS domain"/>
    <property type="match status" value="1"/>
</dbReference>
<dbReference type="InterPro" id="IPR003658">
    <property type="entry name" value="Anti-sigma_ant"/>
</dbReference>
<dbReference type="PROSITE" id="PS50801">
    <property type="entry name" value="STAS"/>
    <property type="match status" value="1"/>
</dbReference>
<dbReference type="InterPro" id="IPR002645">
    <property type="entry name" value="STAS_dom"/>
</dbReference>
<evidence type="ECO:0000256" key="2">
    <source>
        <dbReference type="RuleBase" id="RU003749"/>
    </source>
</evidence>
<evidence type="ECO:0000313" key="5">
    <source>
        <dbReference type="Proteomes" id="UP001500571"/>
    </source>
</evidence>
<proteinExistence type="inferred from homology"/>
<dbReference type="NCBIfam" id="TIGR00377">
    <property type="entry name" value="ant_ant_sig"/>
    <property type="match status" value="1"/>
</dbReference>
<dbReference type="EMBL" id="BAAAPB010000001">
    <property type="protein sequence ID" value="GAA1952629.1"/>
    <property type="molecule type" value="Genomic_DNA"/>
</dbReference>
<gene>
    <name evidence="4" type="ORF">GCM10009798_09820</name>
</gene>
<protein>
    <recommendedName>
        <fullName evidence="2">Anti-sigma factor antagonist</fullName>
    </recommendedName>
</protein>
<dbReference type="PANTHER" id="PTHR33495:SF2">
    <property type="entry name" value="ANTI-SIGMA FACTOR ANTAGONIST TM_1081-RELATED"/>
    <property type="match status" value="1"/>
</dbReference>
<reference evidence="4 5" key="1">
    <citation type="journal article" date="2019" name="Int. J. Syst. Evol. Microbiol.">
        <title>The Global Catalogue of Microorganisms (GCM) 10K type strain sequencing project: providing services to taxonomists for standard genome sequencing and annotation.</title>
        <authorList>
            <consortium name="The Broad Institute Genomics Platform"/>
            <consortium name="The Broad Institute Genome Sequencing Center for Infectious Disease"/>
            <person name="Wu L."/>
            <person name="Ma J."/>
        </authorList>
    </citation>
    <scope>NUCLEOTIDE SEQUENCE [LARGE SCALE GENOMIC DNA]</scope>
    <source>
        <strain evidence="4 5">JCM 15309</strain>
    </source>
</reference>
<feature type="domain" description="STAS" evidence="3">
    <location>
        <begin position="3"/>
        <end position="105"/>
    </location>
</feature>
<sequence>MAAFVTTTSQDSAPVLAVSGDLDISGVDEFLAHADRLLALDADAIEVDLSGVTFIDSSGLGALVRLHNTAADAGRELRLTNVPRPVTRILELTGLTDLFAERPES</sequence>
<evidence type="ECO:0000313" key="4">
    <source>
        <dbReference type="EMBL" id="GAA1952629.1"/>
    </source>
</evidence>
<dbReference type="Proteomes" id="UP001500571">
    <property type="component" value="Unassembled WGS sequence"/>
</dbReference>
<dbReference type="CDD" id="cd07043">
    <property type="entry name" value="STAS_anti-anti-sigma_factors"/>
    <property type="match status" value="1"/>
</dbReference>
<comment type="similarity">
    <text evidence="1 2">Belongs to the anti-sigma-factor antagonist family.</text>
</comment>
<dbReference type="PANTHER" id="PTHR33495">
    <property type="entry name" value="ANTI-SIGMA FACTOR ANTAGONIST TM_1081-RELATED-RELATED"/>
    <property type="match status" value="1"/>
</dbReference>
<dbReference type="Pfam" id="PF13466">
    <property type="entry name" value="STAS_2"/>
    <property type="match status" value="1"/>
</dbReference>
<accession>A0ABN2QHN3</accession>
<dbReference type="InterPro" id="IPR036513">
    <property type="entry name" value="STAS_dom_sf"/>
</dbReference>
<dbReference type="RefSeq" id="WP_344042992.1">
    <property type="nucleotide sequence ID" value="NZ_BAAAPB010000001.1"/>
</dbReference>
<dbReference type="InterPro" id="IPR058548">
    <property type="entry name" value="MlaB-like_STAS"/>
</dbReference>
<dbReference type="SUPFAM" id="SSF52091">
    <property type="entry name" value="SpoIIaa-like"/>
    <property type="match status" value="1"/>
</dbReference>
<comment type="caution">
    <text evidence="4">The sequence shown here is derived from an EMBL/GenBank/DDBJ whole genome shotgun (WGS) entry which is preliminary data.</text>
</comment>
<organism evidence="4 5">
    <name type="scientific">Nocardioides panacihumi</name>
    <dbReference type="NCBI Taxonomy" id="400774"/>
    <lineage>
        <taxon>Bacteria</taxon>
        <taxon>Bacillati</taxon>
        <taxon>Actinomycetota</taxon>
        <taxon>Actinomycetes</taxon>
        <taxon>Propionibacteriales</taxon>
        <taxon>Nocardioidaceae</taxon>
        <taxon>Nocardioides</taxon>
    </lineage>
</organism>
<evidence type="ECO:0000259" key="3">
    <source>
        <dbReference type="PROSITE" id="PS50801"/>
    </source>
</evidence>
<evidence type="ECO:0000256" key="1">
    <source>
        <dbReference type="ARBA" id="ARBA00009013"/>
    </source>
</evidence>